<feature type="transmembrane region" description="Helical" evidence="6">
    <location>
        <begin position="77"/>
        <end position="97"/>
    </location>
</feature>
<dbReference type="PANTHER" id="PTHR14948:SF25">
    <property type="entry name" value="DUF4190 DOMAIN-CONTAINING PROTEIN"/>
    <property type="match status" value="1"/>
</dbReference>
<keyword evidence="8" id="KW-1185">Reference proteome</keyword>
<keyword evidence="3 6" id="KW-1133">Transmembrane helix</keyword>
<dbReference type="InterPro" id="IPR007593">
    <property type="entry name" value="CD225/Dispanin_fam"/>
</dbReference>
<evidence type="ECO:0000313" key="8">
    <source>
        <dbReference type="Proteomes" id="UP001479933"/>
    </source>
</evidence>
<keyword evidence="2 6" id="KW-0812">Transmembrane</keyword>
<evidence type="ECO:0000313" key="7">
    <source>
        <dbReference type="EMBL" id="WYY08284.1"/>
    </source>
</evidence>
<accession>A0ABZ2U3K6</accession>
<evidence type="ECO:0000256" key="4">
    <source>
        <dbReference type="ARBA" id="ARBA00023136"/>
    </source>
</evidence>
<dbReference type="RefSeq" id="WP_066168578.1">
    <property type="nucleotide sequence ID" value="NZ_CP136137.1"/>
</dbReference>
<evidence type="ECO:0000256" key="6">
    <source>
        <dbReference type="SAM" id="Phobius"/>
    </source>
</evidence>
<feature type="compositionally biased region" description="Low complexity" evidence="5">
    <location>
        <begin position="1"/>
        <end position="10"/>
    </location>
</feature>
<evidence type="ECO:0000256" key="2">
    <source>
        <dbReference type="ARBA" id="ARBA00022692"/>
    </source>
</evidence>
<evidence type="ECO:0000256" key="5">
    <source>
        <dbReference type="SAM" id="MobiDB-lite"/>
    </source>
</evidence>
<feature type="compositionally biased region" description="Low complexity" evidence="5">
    <location>
        <begin position="18"/>
        <end position="50"/>
    </location>
</feature>
<comment type="subcellular location">
    <subcellularLocation>
        <location evidence="1">Membrane</location>
    </subcellularLocation>
</comment>
<dbReference type="Pfam" id="PF04505">
    <property type="entry name" value="CD225"/>
    <property type="match status" value="1"/>
</dbReference>
<keyword evidence="4 6" id="KW-0472">Membrane</keyword>
<gene>
    <name evidence="7" type="ORF">RVF87_04195</name>
</gene>
<evidence type="ECO:0000256" key="1">
    <source>
        <dbReference type="ARBA" id="ARBA00004370"/>
    </source>
</evidence>
<dbReference type="PANTHER" id="PTHR14948">
    <property type="entry name" value="NG5"/>
    <property type="match status" value="1"/>
</dbReference>
<proteinExistence type="predicted"/>
<feature type="region of interest" description="Disordered" evidence="5">
    <location>
        <begin position="1"/>
        <end position="50"/>
    </location>
</feature>
<dbReference type="EMBL" id="CP136137">
    <property type="protein sequence ID" value="WYY08284.1"/>
    <property type="molecule type" value="Genomic_DNA"/>
</dbReference>
<organism evidence="7 8">
    <name type="scientific">Gordonia hydrophobica</name>
    <dbReference type="NCBI Taxonomy" id="40516"/>
    <lineage>
        <taxon>Bacteria</taxon>
        <taxon>Bacillati</taxon>
        <taxon>Actinomycetota</taxon>
        <taxon>Actinomycetes</taxon>
        <taxon>Mycobacteriales</taxon>
        <taxon>Gordoniaceae</taxon>
        <taxon>Gordonia</taxon>
    </lineage>
</organism>
<dbReference type="InterPro" id="IPR051423">
    <property type="entry name" value="CD225/Dispanin"/>
</dbReference>
<sequence length="165" mass="17746">MTNPNQFPDGDPGDKPFGDQQSGDQQYGGQPYGQPQYGAPQYGQPQYGAPQYGQPQYGQPQYGYQGGAPGPEPDNNLVWAILATVLCCLPLGIVAIVKATSVSKLWAMGDYTGAHRAAEDAKKFSIWSAVASVAVWVIFVILWFAVFAAAINSVPDSPSYTYPTY</sequence>
<evidence type="ECO:0000256" key="3">
    <source>
        <dbReference type="ARBA" id="ARBA00022989"/>
    </source>
</evidence>
<feature type="transmembrane region" description="Helical" evidence="6">
    <location>
        <begin position="126"/>
        <end position="151"/>
    </location>
</feature>
<reference evidence="7 8" key="1">
    <citation type="journal article" date="2023" name="Virus Evol.">
        <title>Computational host range prediction-The good, the bad, and the ugly.</title>
        <authorList>
            <person name="Howell A.A."/>
            <person name="Versoza C.J."/>
            <person name="Pfeifer S.P."/>
        </authorList>
    </citation>
    <scope>NUCLEOTIDE SEQUENCE [LARGE SCALE GENOMIC DNA]</scope>
    <source>
        <strain evidence="7 8">1610/1b</strain>
    </source>
</reference>
<dbReference type="Proteomes" id="UP001479933">
    <property type="component" value="Chromosome"/>
</dbReference>
<protein>
    <submittedName>
        <fullName evidence="7">CD225/dispanin family protein</fullName>
    </submittedName>
</protein>
<name>A0ABZ2U3K6_9ACTN</name>